<dbReference type="eggNOG" id="ENOG50344FF">
    <property type="taxonomic scope" value="Bacteria"/>
</dbReference>
<evidence type="ECO:0000313" key="1">
    <source>
        <dbReference type="EMBL" id="AHG92016.1"/>
    </source>
</evidence>
<name>W0RMK8_9BACT</name>
<dbReference type="KEGG" id="gba:J421_4479"/>
<dbReference type="HOGENOM" id="CLU_2259735_0_0_0"/>
<sequence>MPNPLDPRRFLLDTAKRLFDDEVMGTAADAPPRLTGQALQSLHSLRMSRSRDKILENLDEMYREAFERAQTTGDSSQMATLDFAYRREQLYFEILLDIRDAMERR</sequence>
<proteinExistence type="predicted"/>
<dbReference type="AlphaFoldDB" id="W0RMK8"/>
<evidence type="ECO:0000313" key="2">
    <source>
        <dbReference type="Proteomes" id="UP000019151"/>
    </source>
</evidence>
<dbReference type="STRING" id="861299.J421_4479"/>
<protein>
    <submittedName>
        <fullName evidence="1">Uncharacterized protein</fullName>
    </submittedName>
</protein>
<accession>W0RMK8</accession>
<reference evidence="1 2" key="1">
    <citation type="journal article" date="2014" name="Genome Announc.">
        <title>Genome Sequence and Methylome of Soil Bacterium Gemmatirosa kalamazoonensis KBS708T, a Member of the Rarely Cultivated Gemmatimonadetes Phylum.</title>
        <authorList>
            <person name="Debruyn J.M."/>
            <person name="Radosevich M."/>
            <person name="Wommack K.E."/>
            <person name="Polson S.W."/>
            <person name="Hauser L.J."/>
            <person name="Fawaz M.N."/>
            <person name="Korlach J."/>
            <person name="Tsai Y.C."/>
        </authorList>
    </citation>
    <scope>NUCLEOTIDE SEQUENCE [LARGE SCALE GENOMIC DNA]</scope>
    <source>
        <strain evidence="1 2">KBS708</strain>
    </source>
</reference>
<organism evidence="1 2">
    <name type="scientific">Gemmatirosa kalamazoonensis</name>
    <dbReference type="NCBI Taxonomy" id="861299"/>
    <lineage>
        <taxon>Bacteria</taxon>
        <taxon>Pseudomonadati</taxon>
        <taxon>Gemmatimonadota</taxon>
        <taxon>Gemmatimonadia</taxon>
        <taxon>Gemmatimonadales</taxon>
        <taxon>Gemmatimonadaceae</taxon>
        <taxon>Gemmatirosa</taxon>
    </lineage>
</organism>
<dbReference type="Proteomes" id="UP000019151">
    <property type="component" value="Chromosome"/>
</dbReference>
<dbReference type="InParanoid" id="W0RMK8"/>
<keyword evidence="2" id="KW-1185">Reference proteome</keyword>
<dbReference type="EMBL" id="CP007128">
    <property type="protein sequence ID" value="AHG92016.1"/>
    <property type="molecule type" value="Genomic_DNA"/>
</dbReference>
<gene>
    <name evidence="1" type="ORF">J421_4479</name>
</gene>